<comment type="caution">
    <text evidence="1">The sequence shown here is derived from an EMBL/GenBank/DDBJ whole genome shotgun (WGS) entry which is preliminary data.</text>
</comment>
<keyword evidence="2" id="KW-1185">Reference proteome</keyword>
<dbReference type="PANTHER" id="PTHR10443:SF12">
    <property type="entry name" value="DIPEPTIDASE"/>
    <property type="match status" value="1"/>
</dbReference>
<dbReference type="GO" id="GO:0006508">
    <property type="term" value="P:proteolysis"/>
    <property type="evidence" value="ECO:0007669"/>
    <property type="project" value="InterPro"/>
</dbReference>
<dbReference type="SUPFAM" id="SSF51556">
    <property type="entry name" value="Metallo-dependent hydrolases"/>
    <property type="match status" value="1"/>
</dbReference>
<dbReference type="InterPro" id="IPR032466">
    <property type="entry name" value="Metal_Hydrolase"/>
</dbReference>
<dbReference type="Proteomes" id="UP000823736">
    <property type="component" value="Unassembled WGS sequence"/>
</dbReference>
<dbReference type="InterPro" id="IPR000180">
    <property type="entry name" value="Dipep_AS"/>
</dbReference>
<sequence>MLPIIDGHNDTLLAATSDRAGGAFLTESDDPEGHLDLARAEEAGLAAGIFAAFVPNEGEQDDWSELPPAVDHERARRIVDEQFRTLHGWADATDRFRVIGDIDDLDACIDGEAVGAVPHVEGAGVVSPDLVNLDSLYEIGVRSLGLVWSRPNAFAHGVPFEHGATPDIGPGLTESGFDLVVACEERGILVDLAHLNAAGFWDVAETVDAPLVVSHAGAHHISPASRNLTDEQLDAVAGSGGLVGCTFGTAHLRPDGQRGVEGRSPSGSRALPDDAPLSVLLDHIEYLADRMGVEHVALGSDFDGASIPDEVGDVRGLRTVLDGLEARGFDRADREAIASRNWRRVLAAWWS</sequence>
<name>A0A8T4H4G0_9EURY</name>
<dbReference type="EC" id="3.4.13.19" evidence="1"/>
<dbReference type="RefSeq" id="WP_209492388.1">
    <property type="nucleotide sequence ID" value="NZ_JAGGLC010000005.1"/>
</dbReference>
<evidence type="ECO:0000313" key="1">
    <source>
        <dbReference type="EMBL" id="MBP1988038.1"/>
    </source>
</evidence>
<dbReference type="PANTHER" id="PTHR10443">
    <property type="entry name" value="MICROSOMAL DIPEPTIDASE"/>
    <property type="match status" value="1"/>
</dbReference>
<protein>
    <submittedName>
        <fullName evidence="1">Membrane dipeptidase</fullName>
        <ecNumber evidence="1">3.4.13.19</ecNumber>
    </submittedName>
</protein>
<keyword evidence="1" id="KW-0224">Dipeptidase</keyword>
<dbReference type="Pfam" id="PF01244">
    <property type="entry name" value="Peptidase_M19"/>
    <property type="match status" value="1"/>
</dbReference>
<accession>A0A8T4H4G0</accession>
<dbReference type="Gene3D" id="3.20.20.140">
    <property type="entry name" value="Metal-dependent hydrolases"/>
    <property type="match status" value="1"/>
</dbReference>
<dbReference type="PROSITE" id="PS00869">
    <property type="entry name" value="RENAL_DIPEPTIDASE_1"/>
    <property type="match status" value="1"/>
</dbReference>
<gene>
    <name evidence="1" type="ORF">J2753_002548</name>
</gene>
<evidence type="ECO:0000313" key="2">
    <source>
        <dbReference type="Proteomes" id="UP000823736"/>
    </source>
</evidence>
<organism evidence="1 2">
    <name type="scientific">Halolamina salifodinae</name>
    <dbReference type="NCBI Taxonomy" id="1202767"/>
    <lineage>
        <taxon>Archaea</taxon>
        <taxon>Methanobacteriati</taxon>
        <taxon>Methanobacteriota</taxon>
        <taxon>Stenosarchaea group</taxon>
        <taxon>Halobacteria</taxon>
        <taxon>Halobacteriales</taxon>
        <taxon>Haloferacaceae</taxon>
    </lineage>
</organism>
<dbReference type="EMBL" id="JAGGLC010000005">
    <property type="protein sequence ID" value="MBP1988038.1"/>
    <property type="molecule type" value="Genomic_DNA"/>
</dbReference>
<dbReference type="PROSITE" id="PS51365">
    <property type="entry name" value="RENAL_DIPEPTIDASE_2"/>
    <property type="match status" value="1"/>
</dbReference>
<dbReference type="AlphaFoldDB" id="A0A8T4H4G0"/>
<dbReference type="GO" id="GO:0070573">
    <property type="term" value="F:metallodipeptidase activity"/>
    <property type="evidence" value="ECO:0007669"/>
    <property type="project" value="InterPro"/>
</dbReference>
<dbReference type="InterPro" id="IPR008257">
    <property type="entry name" value="Pept_M19"/>
</dbReference>
<keyword evidence="1" id="KW-0645">Protease</keyword>
<dbReference type="OrthoDB" id="26221at2157"/>
<keyword evidence="1" id="KW-0378">Hydrolase</keyword>
<proteinExistence type="predicted"/>
<reference evidence="1" key="1">
    <citation type="submission" date="2021-03" db="EMBL/GenBank/DDBJ databases">
        <title>Genomic Encyclopedia of Type Strains, Phase IV (KMG-IV): sequencing the most valuable type-strain genomes for metagenomic binning, comparative biology and taxonomic classification.</title>
        <authorList>
            <person name="Goeker M."/>
        </authorList>
    </citation>
    <scope>NUCLEOTIDE SEQUENCE</scope>
    <source>
        <strain evidence="1">DSM 26232</strain>
    </source>
</reference>